<evidence type="ECO:0000313" key="1">
    <source>
        <dbReference type="EMBL" id="KAK2624050.1"/>
    </source>
</evidence>
<name>A0AAD9SWL9_9HELO</name>
<dbReference type="AlphaFoldDB" id="A0AAD9SWL9"/>
<gene>
    <name evidence="1" type="ORF">QTJ16_006684</name>
</gene>
<accession>A0AAD9SWL9</accession>
<sequence>MPQISNNCPSIQPFKSLARVATKSKWFPPADLSTTFSSAKITPCWDSSSPLLLGSRWFGIPLQISYGIESTKADNGRTSERSMSRQLMMMTSRGMNRKGSWKRGKMSE</sequence>
<keyword evidence="2" id="KW-1185">Reference proteome</keyword>
<reference evidence="1" key="1">
    <citation type="submission" date="2023-06" db="EMBL/GenBank/DDBJ databases">
        <title>Draft genome of Marssonina rosae.</title>
        <authorList>
            <person name="Cheng Q."/>
        </authorList>
    </citation>
    <scope>NUCLEOTIDE SEQUENCE</scope>
    <source>
        <strain evidence="1">R4</strain>
    </source>
</reference>
<organism evidence="1 2">
    <name type="scientific">Diplocarpon rosae</name>
    <dbReference type="NCBI Taxonomy" id="946125"/>
    <lineage>
        <taxon>Eukaryota</taxon>
        <taxon>Fungi</taxon>
        <taxon>Dikarya</taxon>
        <taxon>Ascomycota</taxon>
        <taxon>Pezizomycotina</taxon>
        <taxon>Leotiomycetes</taxon>
        <taxon>Helotiales</taxon>
        <taxon>Drepanopezizaceae</taxon>
        <taxon>Diplocarpon</taxon>
    </lineage>
</organism>
<proteinExistence type="predicted"/>
<protein>
    <submittedName>
        <fullName evidence="1">Uncharacterized protein</fullName>
    </submittedName>
</protein>
<dbReference type="EMBL" id="JAUBYV010000011">
    <property type="protein sequence ID" value="KAK2624050.1"/>
    <property type="molecule type" value="Genomic_DNA"/>
</dbReference>
<evidence type="ECO:0000313" key="2">
    <source>
        <dbReference type="Proteomes" id="UP001285354"/>
    </source>
</evidence>
<comment type="caution">
    <text evidence="1">The sequence shown here is derived from an EMBL/GenBank/DDBJ whole genome shotgun (WGS) entry which is preliminary data.</text>
</comment>
<dbReference type="Proteomes" id="UP001285354">
    <property type="component" value="Unassembled WGS sequence"/>
</dbReference>